<dbReference type="PATRIC" id="fig|294.124.peg.3962"/>
<accession>A0A0D0PAN8</accession>
<protein>
    <submittedName>
        <fullName evidence="1">Uncharacterized protein</fullName>
    </submittedName>
</protein>
<gene>
    <name evidence="1" type="ORF">RL74_19235</name>
</gene>
<evidence type="ECO:0000313" key="1">
    <source>
        <dbReference type="EMBL" id="KIQ57767.1"/>
    </source>
</evidence>
<proteinExistence type="predicted"/>
<sequence length="84" mass="9253">MSKHAIAIRMIESRFALLNAGDTSAAVHAEASMAIELAHSLGVIDLAEYGSYRARLDRIYELQSQYALDRIRASARSSHDHANP</sequence>
<dbReference type="AlphaFoldDB" id="A0A0D0PAN8"/>
<organism evidence="1 2">
    <name type="scientific">Pseudomonas fluorescens</name>
    <dbReference type="NCBI Taxonomy" id="294"/>
    <lineage>
        <taxon>Bacteria</taxon>
        <taxon>Pseudomonadati</taxon>
        <taxon>Pseudomonadota</taxon>
        <taxon>Gammaproteobacteria</taxon>
        <taxon>Pseudomonadales</taxon>
        <taxon>Pseudomonadaceae</taxon>
        <taxon>Pseudomonas</taxon>
    </lineage>
</organism>
<dbReference type="Proteomes" id="UP000032101">
    <property type="component" value="Unassembled WGS sequence"/>
</dbReference>
<dbReference type="OrthoDB" id="6908571at2"/>
<evidence type="ECO:0000313" key="2">
    <source>
        <dbReference type="Proteomes" id="UP000032101"/>
    </source>
</evidence>
<reference evidence="1 2" key="1">
    <citation type="submission" date="2015-01" db="EMBL/GenBank/DDBJ databases">
        <title>Draft Genome Sequence of the Biocontrol and Plant Growth-Promoting Rhizobacteria (PGPR) Pseudomonas fluorescens UM270.</title>
        <authorList>
            <person name="Hernandez-Salmeron J.E."/>
            <person name="Santoyo G."/>
            <person name="Moreno-Hagelsieb G."/>
            <person name="Hernandez-Leon R."/>
        </authorList>
    </citation>
    <scope>NUCLEOTIDE SEQUENCE [LARGE SCALE GENOMIC DNA]</scope>
    <source>
        <strain evidence="1 2">UM270</strain>
    </source>
</reference>
<dbReference type="EMBL" id="JXNZ01000199">
    <property type="protein sequence ID" value="KIQ57767.1"/>
    <property type="molecule type" value="Genomic_DNA"/>
</dbReference>
<comment type="caution">
    <text evidence="1">The sequence shown here is derived from an EMBL/GenBank/DDBJ whole genome shotgun (WGS) entry which is preliminary data.</text>
</comment>
<dbReference type="RefSeq" id="WP_042731389.1">
    <property type="nucleotide sequence ID" value="NZ_JXNZ01000199.1"/>
</dbReference>
<name>A0A0D0PAN8_PSEFL</name>